<comment type="similarity">
    <text evidence="2">Belongs to the MGR2 family.</text>
</comment>
<dbReference type="PANTHER" id="PTHR28525:SF1">
    <property type="entry name" value="REACTIVE OXYGEN SPECIES MODULATOR 1"/>
    <property type="match status" value="1"/>
</dbReference>
<evidence type="ECO:0000256" key="7">
    <source>
        <dbReference type="ARBA" id="ARBA00025225"/>
    </source>
</evidence>
<reference evidence="11 12" key="1">
    <citation type="journal article" date="2017" name="Gigascience">
        <title>Draft genome of the honey bee ectoparasitic mite, Tropilaelaps mercedesae, is shaped by the parasitic life history.</title>
        <authorList>
            <person name="Dong X."/>
            <person name="Armstrong S.D."/>
            <person name="Xia D."/>
            <person name="Makepeace B.L."/>
            <person name="Darby A.C."/>
            <person name="Kadowaki T."/>
        </authorList>
    </citation>
    <scope>NUCLEOTIDE SEQUENCE [LARGE SCALE GENOMIC DNA]</scope>
    <source>
        <strain evidence="11">Wuxi-XJTLU</strain>
    </source>
</reference>
<comment type="subcellular location">
    <subcellularLocation>
        <location evidence="1">Membrane</location>
    </subcellularLocation>
</comment>
<evidence type="ECO:0000313" key="12">
    <source>
        <dbReference type="Proteomes" id="UP000192247"/>
    </source>
</evidence>
<accession>A0A1V9XQT5</accession>
<sequence length="80" mass="8184">MPAVPLNASRGQEVSCIDRTWMGAKMGMLVGGGFGILLGAFTALRGGYRGVELLKMAGKSTAQSAGTFGTFLAIGSAIRC</sequence>
<dbReference type="OrthoDB" id="5409308at2759"/>
<dbReference type="Proteomes" id="UP000192247">
    <property type="component" value="Unassembled WGS sequence"/>
</dbReference>
<dbReference type="GO" id="GO:0005744">
    <property type="term" value="C:TIM23 mitochondrial import inner membrane translocase complex"/>
    <property type="evidence" value="ECO:0007669"/>
    <property type="project" value="TreeGrafter"/>
</dbReference>
<dbReference type="InterPro" id="IPR018450">
    <property type="entry name" value="Romo1/Mgr2"/>
</dbReference>
<keyword evidence="5 10" id="KW-1133">Transmembrane helix</keyword>
<dbReference type="EMBL" id="MNPL01005676">
    <property type="protein sequence ID" value="OQR75860.1"/>
    <property type="molecule type" value="Genomic_DNA"/>
</dbReference>
<dbReference type="InParanoid" id="A0A1V9XQT5"/>
<gene>
    <name evidence="11" type="ORF">BIW11_00693</name>
</gene>
<dbReference type="STRING" id="418985.A0A1V9XQT5"/>
<protein>
    <recommendedName>
        <fullName evidence="3">Reactive oxygen species modulator 1</fullName>
    </recommendedName>
    <alternativeName>
        <fullName evidence="9">Protein MGR2 homolog</fullName>
    </alternativeName>
</protein>
<comment type="function">
    <text evidence="8">Induces production of reactive oxygen species (ROS) which are necessary for cell proliferation. May play a role in inducing oxidative DNA damage and replicative senescence. May play a role in the coordination of mitochondrial morphology and cell proliferation.</text>
</comment>
<feature type="transmembrane region" description="Helical" evidence="10">
    <location>
        <begin position="28"/>
        <end position="48"/>
    </location>
</feature>
<evidence type="ECO:0000256" key="1">
    <source>
        <dbReference type="ARBA" id="ARBA00004370"/>
    </source>
</evidence>
<evidence type="ECO:0000256" key="5">
    <source>
        <dbReference type="ARBA" id="ARBA00022989"/>
    </source>
</evidence>
<evidence type="ECO:0000313" key="11">
    <source>
        <dbReference type="EMBL" id="OQR75860.1"/>
    </source>
</evidence>
<dbReference type="GO" id="GO:0045039">
    <property type="term" value="P:protein insertion into mitochondrial inner membrane"/>
    <property type="evidence" value="ECO:0007669"/>
    <property type="project" value="TreeGrafter"/>
</dbReference>
<comment type="function">
    <text evidence="7">Has antibacterial activity against a variety of bacteria including S.aureus, P.aeruginosa and M.tuberculosis. Acts by inducing bacterial membrane breakage.</text>
</comment>
<dbReference type="FunCoup" id="A0A1V9XQT5">
    <property type="interactions" value="606"/>
</dbReference>
<evidence type="ECO:0000256" key="2">
    <source>
        <dbReference type="ARBA" id="ARBA00007839"/>
    </source>
</evidence>
<evidence type="ECO:0000256" key="10">
    <source>
        <dbReference type="SAM" id="Phobius"/>
    </source>
</evidence>
<comment type="caution">
    <text evidence="11">The sequence shown here is derived from an EMBL/GenBank/DDBJ whole genome shotgun (WGS) entry which is preliminary data.</text>
</comment>
<keyword evidence="12" id="KW-1185">Reference proteome</keyword>
<dbReference type="PANTHER" id="PTHR28525">
    <property type="entry name" value="REACTIVE OXYGEN SPECIES MODULATOR 1"/>
    <property type="match status" value="1"/>
</dbReference>
<evidence type="ECO:0000256" key="4">
    <source>
        <dbReference type="ARBA" id="ARBA00022692"/>
    </source>
</evidence>
<dbReference type="GO" id="GO:0030150">
    <property type="term" value="P:protein import into mitochondrial matrix"/>
    <property type="evidence" value="ECO:0007669"/>
    <property type="project" value="TreeGrafter"/>
</dbReference>
<evidence type="ECO:0000256" key="6">
    <source>
        <dbReference type="ARBA" id="ARBA00023136"/>
    </source>
</evidence>
<name>A0A1V9XQT5_9ACAR</name>
<evidence type="ECO:0000256" key="8">
    <source>
        <dbReference type="ARBA" id="ARBA00025243"/>
    </source>
</evidence>
<dbReference type="Pfam" id="PF10247">
    <property type="entry name" value="Romo1"/>
    <property type="match status" value="1"/>
</dbReference>
<keyword evidence="6 10" id="KW-0472">Membrane</keyword>
<keyword evidence="4 10" id="KW-0812">Transmembrane</keyword>
<evidence type="ECO:0000256" key="9">
    <source>
        <dbReference type="ARBA" id="ARBA00032686"/>
    </source>
</evidence>
<dbReference type="AlphaFoldDB" id="A0A1V9XQT5"/>
<proteinExistence type="inferred from homology"/>
<organism evidence="11 12">
    <name type="scientific">Tropilaelaps mercedesae</name>
    <dbReference type="NCBI Taxonomy" id="418985"/>
    <lineage>
        <taxon>Eukaryota</taxon>
        <taxon>Metazoa</taxon>
        <taxon>Ecdysozoa</taxon>
        <taxon>Arthropoda</taxon>
        <taxon>Chelicerata</taxon>
        <taxon>Arachnida</taxon>
        <taxon>Acari</taxon>
        <taxon>Parasitiformes</taxon>
        <taxon>Mesostigmata</taxon>
        <taxon>Gamasina</taxon>
        <taxon>Dermanyssoidea</taxon>
        <taxon>Laelapidae</taxon>
        <taxon>Tropilaelaps</taxon>
    </lineage>
</organism>
<dbReference type="SMART" id="SM01378">
    <property type="entry name" value="Romo1"/>
    <property type="match status" value="1"/>
</dbReference>
<evidence type="ECO:0000256" key="3">
    <source>
        <dbReference type="ARBA" id="ARBA00016275"/>
    </source>
</evidence>